<accession>A0A6L9XX99</accession>
<dbReference type="PROSITE" id="PS51725">
    <property type="entry name" value="ABM"/>
    <property type="match status" value="1"/>
</dbReference>
<organism evidence="2 3">
    <name type="scientific">Leifsonia tongyongensis</name>
    <dbReference type="NCBI Taxonomy" id="1268043"/>
    <lineage>
        <taxon>Bacteria</taxon>
        <taxon>Bacillati</taxon>
        <taxon>Actinomycetota</taxon>
        <taxon>Actinomycetes</taxon>
        <taxon>Micrococcales</taxon>
        <taxon>Microbacteriaceae</taxon>
        <taxon>Leifsonia</taxon>
    </lineage>
</organism>
<dbReference type="PANTHER" id="PTHR33336:SF3">
    <property type="entry name" value="ABM DOMAIN-CONTAINING PROTEIN"/>
    <property type="match status" value="1"/>
</dbReference>
<reference evidence="2 3" key="1">
    <citation type="journal article" date="2014" name="J. Microbiol.">
        <title>Diaminobutyricibacter tongyongensis gen. nov., sp. nov. and Homoserinibacter gongjuensis gen. nov., sp. nov. belong to the family Microbacteriaceae.</title>
        <authorList>
            <person name="Kim S.J."/>
            <person name="Ahn J.H."/>
            <person name="Weon H.Y."/>
            <person name="Hamada M."/>
            <person name="Suzuki K."/>
            <person name="Kwon S.W."/>
        </authorList>
    </citation>
    <scope>NUCLEOTIDE SEQUENCE [LARGE SCALE GENOMIC DNA]</scope>
    <source>
        <strain evidence="2 3">NBRC 108724</strain>
    </source>
</reference>
<feature type="domain" description="ABM" evidence="1">
    <location>
        <begin position="5"/>
        <end position="93"/>
    </location>
</feature>
<dbReference type="PANTHER" id="PTHR33336">
    <property type="entry name" value="QUINOL MONOOXYGENASE YGIN-RELATED"/>
    <property type="match status" value="1"/>
</dbReference>
<dbReference type="Gene3D" id="3.30.70.100">
    <property type="match status" value="1"/>
</dbReference>
<keyword evidence="2" id="KW-0503">Monooxygenase</keyword>
<evidence type="ECO:0000313" key="3">
    <source>
        <dbReference type="Proteomes" id="UP000474967"/>
    </source>
</evidence>
<comment type="caution">
    <text evidence="2">The sequence shown here is derived from an EMBL/GenBank/DDBJ whole genome shotgun (WGS) entry which is preliminary data.</text>
</comment>
<dbReference type="AlphaFoldDB" id="A0A6L9XX99"/>
<dbReference type="SUPFAM" id="SSF54909">
    <property type="entry name" value="Dimeric alpha+beta barrel"/>
    <property type="match status" value="1"/>
</dbReference>
<keyword evidence="3" id="KW-1185">Reference proteome</keyword>
<sequence>MSEERILYARFTAKPGREDEVARLLTDLVESVRAEPGNTRFDAHRMTADHRAFFVYEAYRDAAAFEKHITADYGLAFNAALADMIEEDGSQLTWLDRI</sequence>
<dbReference type="InterPro" id="IPR050744">
    <property type="entry name" value="AI-2_Isomerase_LsrG"/>
</dbReference>
<dbReference type="InterPro" id="IPR011008">
    <property type="entry name" value="Dimeric_a/b-barrel"/>
</dbReference>
<gene>
    <name evidence="2" type="ORF">G3T36_07155</name>
</gene>
<dbReference type="Proteomes" id="UP000474967">
    <property type="component" value="Unassembled WGS sequence"/>
</dbReference>
<evidence type="ECO:0000313" key="2">
    <source>
        <dbReference type="EMBL" id="NEN05648.1"/>
    </source>
</evidence>
<proteinExistence type="predicted"/>
<dbReference type="GO" id="GO:0004497">
    <property type="term" value="F:monooxygenase activity"/>
    <property type="evidence" value="ECO:0007669"/>
    <property type="project" value="UniProtKB-KW"/>
</dbReference>
<evidence type="ECO:0000259" key="1">
    <source>
        <dbReference type="PROSITE" id="PS51725"/>
    </source>
</evidence>
<dbReference type="InterPro" id="IPR007138">
    <property type="entry name" value="ABM_dom"/>
</dbReference>
<keyword evidence="2" id="KW-0560">Oxidoreductase</keyword>
<name>A0A6L9XX99_9MICO</name>
<protein>
    <submittedName>
        <fullName evidence="2">Antibiotic biosynthesis monooxygenase</fullName>
    </submittedName>
</protein>
<dbReference type="Pfam" id="PF03992">
    <property type="entry name" value="ABM"/>
    <property type="match status" value="1"/>
</dbReference>
<dbReference type="EMBL" id="JAAGWY010000001">
    <property type="protein sequence ID" value="NEN05648.1"/>
    <property type="molecule type" value="Genomic_DNA"/>
</dbReference>
<dbReference type="RefSeq" id="WP_163288832.1">
    <property type="nucleotide sequence ID" value="NZ_JAAGWY010000001.1"/>
</dbReference>